<organism evidence="1 2">
    <name type="scientific">Melia azedarach</name>
    <name type="common">Chinaberry tree</name>
    <dbReference type="NCBI Taxonomy" id="155640"/>
    <lineage>
        <taxon>Eukaryota</taxon>
        <taxon>Viridiplantae</taxon>
        <taxon>Streptophyta</taxon>
        <taxon>Embryophyta</taxon>
        <taxon>Tracheophyta</taxon>
        <taxon>Spermatophyta</taxon>
        <taxon>Magnoliopsida</taxon>
        <taxon>eudicotyledons</taxon>
        <taxon>Gunneridae</taxon>
        <taxon>Pentapetalae</taxon>
        <taxon>rosids</taxon>
        <taxon>malvids</taxon>
        <taxon>Sapindales</taxon>
        <taxon>Meliaceae</taxon>
        <taxon>Melia</taxon>
    </lineage>
</organism>
<gene>
    <name evidence="1" type="ORF">OWV82_022347</name>
</gene>
<protein>
    <submittedName>
        <fullName evidence="1">Squamosa promoter binding-like protein</fullName>
    </submittedName>
</protein>
<evidence type="ECO:0000313" key="2">
    <source>
        <dbReference type="Proteomes" id="UP001164539"/>
    </source>
</evidence>
<evidence type="ECO:0000313" key="1">
    <source>
        <dbReference type="EMBL" id="KAJ4705590.1"/>
    </source>
</evidence>
<sequence length="393" mass="41966">MELGSGSFTTESGESSTSLHGLKFGQKIYFEDVGSSTSSGGNNNNNNNIIQVNNNPSGGSGSGVSSSSGTGRKVRGGGGGAGGMVQTGGGGQPPRCQVEGCKVDLSDAKAYYSRHKVCSMHSKSPVVIVAGLEQRFCQQCSRFHLLPEFDQGKRSCRRRLAGHNERRRKPPPGSVLANRYGRLSSSVTENGGRGGGFLVDFSAYQGVAVRDGWPVARVSERVPGNQTNVTTRHVPHPQWHNHSENPPPDLYLQCSTGGTSFSGPGIPSGECFTGIADSSCALSLLSNQSWGSRSRASGLRVGDLMQAESKSVAQPVSPHGNQYSNMSWCFKGNEAGSSSHQLLPQLGLRPSSEPINSQFSGELELSQPSTRHYMDLEHSRDYDDSTLEMHWSL</sequence>
<name>A0ACC1X298_MELAZ</name>
<keyword evidence="2" id="KW-1185">Reference proteome</keyword>
<accession>A0ACC1X298</accession>
<comment type="caution">
    <text evidence="1">The sequence shown here is derived from an EMBL/GenBank/DDBJ whole genome shotgun (WGS) entry which is preliminary data.</text>
</comment>
<proteinExistence type="predicted"/>
<dbReference type="EMBL" id="CM051405">
    <property type="protein sequence ID" value="KAJ4705590.1"/>
    <property type="molecule type" value="Genomic_DNA"/>
</dbReference>
<reference evidence="1 2" key="1">
    <citation type="journal article" date="2023" name="Science">
        <title>Complex scaffold remodeling in plant triterpene biosynthesis.</title>
        <authorList>
            <person name="De La Pena R."/>
            <person name="Hodgson H."/>
            <person name="Liu J.C."/>
            <person name="Stephenson M.J."/>
            <person name="Martin A.C."/>
            <person name="Owen C."/>
            <person name="Harkess A."/>
            <person name="Leebens-Mack J."/>
            <person name="Jimenez L.E."/>
            <person name="Osbourn A."/>
            <person name="Sattely E.S."/>
        </authorList>
    </citation>
    <scope>NUCLEOTIDE SEQUENCE [LARGE SCALE GENOMIC DNA]</scope>
    <source>
        <strain evidence="2">cv. JPN11</strain>
        <tissue evidence="1">Leaf</tissue>
    </source>
</reference>
<dbReference type="Proteomes" id="UP001164539">
    <property type="component" value="Chromosome 12"/>
</dbReference>